<organism evidence="2">
    <name type="scientific">Candidatus Tisiphia endosymbiont of Sergentomyia squamirostris</name>
    <dbReference type="NCBI Taxonomy" id="3113639"/>
    <lineage>
        <taxon>Bacteria</taxon>
        <taxon>Pseudomonadati</taxon>
        <taxon>Pseudomonadota</taxon>
        <taxon>Alphaproteobacteria</taxon>
        <taxon>Rickettsiales</taxon>
        <taxon>Rickettsiaceae</taxon>
        <taxon>Rickettsieae</taxon>
        <taxon>Candidatus Tisiphia</taxon>
    </lineage>
</organism>
<dbReference type="PANTHER" id="PTHR40279:SF3">
    <property type="entry name" value="4-AMINOBENZOATE SYNTHASE"/>
    <property type="match status" value="1"/>
</dbReference>
<dbReference type="Gene3D" id="1.20.910.10">
    <property type="entry name" value="Heme oxygenase-like"/>
    <property type="match status" value="1"/>
</dbReference>
<dbReference type="PANTHER" id="PTHR40279">
    <property type="entry name" value="PQQC-LIKE PROTEIN"/>
    <property type="match status" value="1"/>
</dbReference>
<dbReference type="Pfam" id="PF14518">
    <property type="entry name" value="Haem_oxygenas_2"/>
    <property type="match status" value="1"/>
</dbReference>
<accession>A0AAT9G7H8</accession>
<dbReference type="SUPFAM" id="SSF48613">
    <property type="entry name" value="Heme oxygenase-like"/>
    <property type="match status" value="1"/>
</dbReference>
<dbReference type="AlphaFoldDB" id="A0AAT9G7H8"/>
<gene>
    <name evidence="2" type="ORF">DMENIID0002_04300</name>
</gene>
<dbReference type="InterPro" id="IPR016084">
    <property type="entry name" value="Haem_Oase-like_multi-hlx"/>
</dbReference>
<evidence type="ECO:0000256" key="1">
    <source>
        <dbReference type="ARBA" id="ARBA00023002"/>
    </source>
</evidence>
<proteinExistence type="predicted"/>
<sequence>MEFINNLDDALEKWSLLKHPFYQAWNNGILNKNTLNVYAQEYYHHVAAFPRYISQIHALCADIQARQVLLENLVDEEQGDNNHPKLWLRFIEGLGGSRDDDKNPKFESTKRLVNGFFELTQTDYSTGLGALYAYERQTPTVSKIKIDGLKKHYNIHNQRTLEFFVVHAKTDIWHTNELIKLINKLNSIEQKQVHYGAVKGDKLLWQFLDGMEGLYANSCH</sequence>
<reference evidence="2" key="1">
    <citation type="submission" date="2024-01" db="EMBL/GenBank/DDBJ databases">
        <title>Sequencing the genomes of a sandfly, Sergentomyia squamirostris, and its two endosymbionts.</title>
        <authorList>
            <person name="Itokawa K."/>
            <person name="Sanjoba C."/>
        </authorList>
    </citation>
    <scope>NUCLEOTIDE SEQUENCE</scope>
    <source>
        <strain evidence="2">RiSSQ</strain>
    </source>
</reference>
<dbReference type="NCBIfam" id="TIGR04305">
    <property type="entry name" value="fol_rel_CADD"/>
    <property type="match status" value="1"/>
</dbReference>
<dbReference type="SMART" id="SM01236">
    <property type="entry name" value="Haem_oxygenase_2"/>
    <property type="match status" value="1"/>
</dbReference>
<name>A0AAT9G7H8_9RICK</name>
<evidence type="ECO:0000313" key="2">
    <source>
        <dbReference type="EMBL" id="BFD45784.1"/>
    </source>
</evidence>
<dbReference type="EMBL" id="AP029170">
    <property type="protein sequence ID" value="BFD45784.1"/>
    <property type="molecule type" value="Genomic_DNA"/>
</dbReference>
<dbReference type="GO" id="GO:0016491">
    <property type="term" value="F:oxidoreductase activity"/>
    <property type="evidence" value="ECO:0007669"/>
    <property type="project" value="UniProtKB-KW"/>
</dbReference>
<dbReference type="InterPro" id="IPR027572">
    <property type="entry name" value="Fol-rel_CADD"/>
</dbReference>
<dbReference type="InterPro" id="IPR039068">
    <property type="entry name" value="PqqC-like"/>
</dbReference>
<keyword evidence="1" id="KW-0560">Oxidoreductase</keyword>
<protein>
    <submittedName>
        <fullName evidence="2">TenA family transcriptional regulator</fullName>
    </submittedName>
</protein>